<feature type="region of interest" description="Disordered" evidence="1">
    <location>
        <begin position="404"/>
        <end position="453"/>
    </location>
</feature>
<evidence type="ECO:0000313" key="4">
    <source>
        <dbReference type="RefSeq" id="XP_052128718.1"/>
    </source>
</evidence>
<feature type="compositionally biased region" description="Low complexity" evidence="1">
    <location>
        <begin position="270"/>
        <end position="283"/>
    </location>
</feature>
<keyword evidence="2" id="KW-0472">Membrane</keyword>
<dbReference type="GO" id="GO:0005581">
    <property type="term" value="C:collagen trimer"/>
    <property type="evidence" value="ECO:0007669"/>
    <property type="project" value="UniProtKB-KW"/>
</dbReference>
<feature type="region of interest" description="Disordered" evidence="1">
    <location>
        <begin position="259"/>
        <end position="362"/>
    </location>
</feature>
<keyword evidence="4" id="KW-0176">Collagen</keyword>
<reference evidence="4" key="1">
    <citation type="submission" date="2025-08" db="UniProtKB">
        <authorList>
            <consortium name="RefSeq"/>
        </authorList>
    </citation>
    <scope>IDENTIFICATION</scope>
    <source>
        <tissue evidence="4">Whole organism</tissue>
    </source>
</reference>
<keyword evidence="2" id="KW-0812">Transmembrane</keyword>
<sequence length="583" mass="59272">MSADAASSVEPRTALAQVNGTTSTTTMSPELREQLRVEFFRTYDMMTGVRIAATLGGFFGMMVLLVLYKSRCRPRKTAIKEVRLAAAKAVVEEEDQQEAVAAAIYMQTVVTGRVPRRSLGALSAPVGPAGAWGPPGAGAGLSPRGSVAYSIGGGGPLGAGHGPHGLVPRAAFLRGGRPASLDEDALDPVPLPVRFSSLSGCSLLDAKVAISSVRRASMLPNPPTRHLHQRLHLHQQRHQQHRRESKLLQDQRLDLLRPRLQAAPPPGPGSPSASLAGSLAALGPPCPAGPAIRTRDAAKPKGGGRARSASLHAGAGGAAGGQGQGQGQGQAPPGGRRHSQARAARKALTGGPGQGLSPFHPRGAFALRTPLGVSTCSRGGHPVLRTALGVSTCGRGGHPVLRTPLGVIDSSPELAGSPAGSMASMGSQACPRGGPPPPPPPPPGAGALSADANDSNSSSCLVLPYGAPCESFELAEIAYGEAAAPLARIATLETASIRDGDGVLDSGSDSVFGVPPTQHGQAPDTADQADTGVDTGQDADTDQDADGQLSTDSNGSGSSTPHQVVRHKPRLYVLPVGMAPVSG</sequence>
<name>A0A9C6X3Z4_FRAOC</name>
<dbReference type="OrthoDB" id="8189004at2759"/>
<organism evidence="3 4">
    <name type="scientific">Frankliniella occidentalis</name>
    <name type="common">Western flower thrips</name>
    <name type="synonym">Euthrips occidentalis</name>
    <dbReference type="NCBI Taxonomy" id="133901"/>
    <lineage>
        <taxon>Eukaryota</taxon>
        <taxon>Metazoa</taxon>
        <taxon>Ecdysozoa</taxon>
        <taxon>Arthropoda</taxon>
        <taxon>Hexapoda</taxon>
        <taxon>Insecta</taxon>
        <taxon>Pterygota</taxon>
        <taxon>Neoptera</taxon>
        <taxon>Paraneoptera</taxon>
        <taxon>Thysanoptera</taxon>
        <taxon>Terebrantia</taxon>
        <taxon>Thripoidea</taxon>
        <taxon>Thripidae</taxon>
        <taxon>Frankliniella</taxon>
    </lineage>
</organism>
<accession>A0A9C6X3Z4</accession>
<evidence type="ECO:0000256" key="1">
    <source>
        <dbReference type="SAM" id="MobiDB-lite"/>
    </source>
</evidence>
<gene>
    <name evidence="4" type="primary">LOC113207962</name>
</gene>
<feature type="compositionally biased region" description="Polar residues" evidence="1">
    <location>
        <begin position="16"/>
        <end position="28"/>
    </location>
</feature>
<feature type="region of interest" description="Disordered" evidence="1">
    <location>
        <begin position="500"/>
        <end position="569"/>
    </location>
</feature>
<dbReference type="GeneID" id="113207962"/>
<keyword evidence="2" id="KW-1133">Transmembrane helix</keyword>
<feature type="compositionally biased region" description="Polar residues" evidence="1">
    <location>
        <begin position="549"/>
        <end position="562"/>
    </location>
</feature>
<evidence type="ECO:0000313" key="3">
    <source>
        <dbReference type="Proteomes" id="UP000504606"/>
    </source>
</evidence>
<feature type="compositionally biased region" description="Low complexity" evidence="1">
    <location>
        <begin position="415"/>
        <end position="429"/>
    </location>
</feature>
<feature type="compositionally biased region" description="Low complexity" evidence="1">
    <location>
        <begin position="503"/>
        <end position="514"/>
    </location>
</feature>
<dbReference type="Proteomes" id="UP000504606">
    <property type="component" value="Unplaced"/>
</dbReference>
<feature type="compositionally biased region" description="Basic residues" evidence="1">
    <location>
        <begin position="225"/>
        <end position="244"/>
    </location>
</feature>
<feature type="compositionally biased region" description="Gly residues" evidence="1">
    <location>
        <begin position="314"/>
        <end position="328"/>
    </location>
</feature>
<evidence type="ECO:0000256" key="2">
    <source>
        <dbReference type="SAM" id="Phobius"/>
    </source>
</evidence>
<feature type="transmembrane region" description="Helical" evidence="2">
    <location>
        <begin position="49"/>
        <end position="68"/>
    </location>
</feature>
<keyword evidence="3" id="KW-1185">Reference proteome</keyword>
<dbReference type="RefSeq" id="XP_052128718.1">
    <property type="nucleotide sequence ID" value="XM_052272758.1"/>
</dbReference>
<dbReference type="AlphaFoldDB" id="A0A9C6X3Z4"/>
<dbReference type="KEGG" id="foc:113207962"/>
<feature type="compositionally biased region" description="Pro residues" evidence="1">
    <location>
        <begin position="433"/>
        <end position="444"/>
    </location>
</feature>
<feature type="region of interest" description="Disordered" evidence="1">
    <location>
        <begin position="219"/>
        <end position="245"/>
    </location>
</feature>
<feature type="region of interest" description="Disordered" evidence="1">
    <location>
        <begin position="1"/>
        <end position="28"/>
    </location>
</feature>
<protein>
    <submittedName>
        <fullName evidence="4">Collagen alpha-1(I) chain isoform X1</fullName>
    </submittedName>
</protein>
<proteinExistence type="predicted"/>
<feature type="compositionally biased region" description="Basic residues" evidence="1">
    <location>
        <begin position="335"/>
        <end position="345"/>
    </location>
</feature>